<dbReference type="InterPro" id="IPR014284">
    <property type="entry name" value="RNA_pol_sigma-70_dom"/>
</dbReference>
<dbReference type="GO" id="GO:0003677">
    <property type="term" value="F:DNA binding"/>
    <property type="evidence" value="ECO:0007669"/>
    <property type="project" value="InterPro"/>
</dbReference>
<evidence type="ECO:0000256" key="2">
    <source>
        <dbReference type="ARBA" id="ARBA00023015"/>
    </source>
</evidence>
<feature type="domain" description="RNA polymerase sigma-70 region 2" evidence="5">
    <location>
        <begin position="12"/>
        <end position="75"/>
    </location>
</feature>
<evidence type="ECO:0000259" key="5">
    <source>
        <dbReference type="Pfam" id="PF04542"/>
    </source>
</evidence>
<dbReference type="SUPFAM" id="SSF88659">
    <property type="entry name" value="Sigma3 and sigma4 domains of RNA polymerase sigma factors"/>
    <property type="match status" value="1"/>
</dbReference>
<dbReference type="SUPFAM" id="SSF88946">
    <property type="entry name" value="Sigma2 domain of RNA polymerase sigma factors"/>
    <property type="match status" value="1"/>
</dbReference>
<dbReference type="InterPro" id="IPR013324">
    <property type="entry name" value="RNA_pol_sigma_r3/r4-like"/>
</dbReference>
<dbReference type="InterPro" id="IPR039425">
    <property type="entry name" value="RNA_pol_sigma-70-like"/>
</dbReference>
<evidence type="ECO:0000256" key="4">
    <source>
        <dbReference type="ARBA" id="ARBA00023163"/>
    </source>
</evidence>
<dbReference type="Gene3D" id="1.10.10.10">
    <property type="entry name" value="Winged helix-like DNA-binding domain superfamily/Winged helix DNA-binding domain"/>
    <property type="match status" value="1"/>
</dbReference>
<evidence type="ECO:0000256" key="1">
    <source>
        <dbReference type="ARBA" id="ARBA00010641"/>
    </source>
</evidence>
<comment type="caution">
    <text evidence="7">The sequence shown here is derived from an EMBL/GenBank/DDBJ whole genome shotgun (WGS) entry which is preliminary data.</text>
</comment>
<dbReference type="NCBIfam" id="TIGR02937">
    <property type="entry name" value="sigma70-ECF"/>
    <property type="match status" value="1"/>
</dbReference>
<dbReference type="STRING" id="1203610.HMPREF1536_01418"/>
<dbReference type="Pfam" id="PF04542">
    <property type="entry name" value="Sigma70_r2"/>
    <property type="match status" value="1"/>
</dbReference>
<dbReference type="Proteomes" id="UP000033035">
    <property type="component" value="Unassembled WGS sequence"/>
</dbReference>
<organism evidence="7 8">
    <name type="scientific">Parabacteroides gordonii MS-1 = DSM 23371</name>
    <dbReference type="NCBI Taxonomy" id="1203610"/>
    <lineage>
        <taxon>Bacteria</taxon>
        <taxon>Pseudomonadati</taxon>
        <taxon>Bacteroidota</taxon>
        <taxon>Bacteroidia</taxon>
        <taxon>Bacteroidales</taxon>
        <taxon>Tannerellaceae</taxon>
        <taxon>Parabacteroides</taxon>
    </lineage>
</organism>
<comment type="similarity">
    <text evidence="1">Belongs to the sigma-70 factor family. ECF subfamily.</text>
</comment>
<dbReference type="InterPro" id="IPR036388">
    <property type="entry name" value="WH-like_DNA-bd_sf"/>
</dbReference>
<dbReference type="PATRIC" id="fig|1203610.3.peg.1451"/>
<evidence type="ECO:0000313" key="7">
    <source>
        <dbReference type="EMBL" id="KKB58541.1"/>
    </source>
</evidence>
<accession>A0A0F5JL76</accession>
<feature type="domain" description="RNA polymerase sigma factor 70 region 4 type 2" evidence="6">
    <location>
        <begin position="116"/>
        <end position="168"/>
    </location>
</feature>
<dbReference type="GO" id="GO:0016987">
    <property type="term" value="F:sigma factor activity"/>
    <property type="evidence" value="ECO:0007669"/>
    <property type="project" value="UniProtKB-KW"/>
</dbReference>
<dbReference type="NCBIfam" id="TIGR02985">
    <property type="entry name" value="Sig70_bacteroi1"/>
    <property type="match status" value="1"/>
</dbReference>
<name>A0A0F5JL76_9BACT</name>
<dbReference type="InterPro" id="IPR014327">
    <property type="entry name" value="RNA_pol_sigma70_bacteroid"/>
</dbReference>
<dbReference type="AlphaFoldDB" id="A0A0F5JL76"/>
<proteinExistence type="inferred from homology"/>
<dbReference type="Pfam" id="PF08281">
    <property type="entry name" value="Sigma70_r4_2"/>
    <property type="match status" value="1"/>
</dbReference>
<dbReference type="InterPro" id="IPR013249">
    <property type="entry name" value="RNA_pol_sigma70_r4_t2"/>
</dbReference>
<dbReference type="PANTHER" id="PTHR43133:SF46">
    <property type="entry name" value="RNA POLYMERASE SIGMA-70 FACTOR ECF SUBFAMILY"/>
    <property type="match status" value="1"/>
</dbReference>
<keyword evidence="3" id="KW-0731">Sigma factor</keyword>
<dbReference type="InterPro" id="IPR013325">
    <property type="entry name" value="RNA_pol_sigma_r2"/>
</dbReference>
<keyword evidence="2" id="KW-0805">Transcription regulation</keyword>
<dbReference type="InterPro" id="IPR007627">
    <property type="entry name" value="RNA_pol_sigma70_r2"/>
</dbReference>
<keyword evidence="4" id="KW-0804">Transcription</keyword>
<dbReference type="PANTHER" id="PTHR43133">
    <property type="entry name" value="RNA POLYMERASE ECF-TYPE SIGMA FACTO"/>
    <property type="match status" value="1"/>
</dbReference>
<dbReference type="GO" id="GO:0006352">
    <property type="term" value="P:DNA-templated transcription initiation"/>
    <property type="evidence" value="ECO:0007669"/>
    <property type="project" value="InterPro"/>
</dbReference>
<reference evidence="7 8" key="1">
    <citation type="submission" date="2013-04" db="EMBL/GenBank/DDBJ databases">
        <title>The Genome Sequence of Parabacteroides gordonii DSM 23371.</title>
        <authorList>
            <consortium name="The Broad Institute Genomics Platform"/>
            <person name="Earl A."/>
            <person name="Ward D."/>
            <person name="Feldgarden M."/>
            <person name="Gevers D."/>
            <person name="Martens E."/>
            <person name="Sakamoto M."/>
            <person name="Benno Y."/>
            <person name="Suzuki N."/>
            <person name="Matsunaga N."/>
            <person name="Koshihara K."/>
            <person name="Seki M."/>
            <person name="Komiya H."/>
            <person name="Walker B."/>
            <person name="Young S."/>
            <person name="Zeng Q."/>
            <person name="Gargeya S."/>
            <person name="Fitzgerald M."/>
            <person name="Haas B."/>
            <person name="Abouelleil A."/>
            <person name="Allen A.W."/>
            <person name="Alvarado L."/>
            <person name="Arachchi H.M."/>
            <person name="Berlin A.M."/>
            <person name="Chapman S.B."/>
            <person name="Gainer-Dewar J."/>
            <person name="Goldberg J."/>
            <person name="Griggs A."/>
            <person name="Gujja S."/>
            <person name="Hansen M."/>
            <person name="Howarth C."/>
            <person name="Imamovic A."/>
            <person name="Ireland A."/>
            <person name="Larimer J."/>
            <person name="McCowan C."/>
            <person name="Murphy C."/>
            <person name="Pearson M."/>
            <person name="Poon T.W."/>
            <person name="Priest M."/>
            <person name="Roberts A."/>
            <person name="Saif S."/>
            <person name="Shea T."/>
            <person name="Sisk P."/>
            <person name="Sykes S."/>
            <person name="Wortman J."/>
            <person name="Nusbaum C."/>
            <person name="Birren B."/>
        </authorList>
    </citation>
    <scope>NUCLEOTIDE SEQUENCE [LARGE SCALE GENOMIC DNA]</scope>
    <source>
        <strain evidence="7 8">MS-1</strain>
    </source>
</reference>
<protein>
    <submittedName>
        <fullName evidence="7">RNA polymerase sigma-70 factor</fullName>
    </submittedName>
</protein>
<gene>
    <name evidence="7" type="ORF">HMPREF1536_01418</name>
</gene>
<sequence length="186" mass="22163">MEGRSDIEFEDLYKRFYRKSFLFTMSYVHNEMVAEDITSEVLIKLWAELRRGGINNPDAFLLTLLKNKALDYLKHEVIREEAFNHMKTAHQEELDMRISMLESCDPEEVFTTEIQQIIRTTLSTFPEQTQLIFEMSRFDNKSNKEIADELGLSVKSIEYHITKVLKALRVSLKDYLPIFYFFFFFK</sequence>
<dbReference type="HOGENOM" id="CLU_047691_4_0_10"/>
<dbReference type="EMBL" id="AQHW01000009">
    <property type="protein sequence ID" value="KKB58541.1"/>
    <property type="molecule type" value="Genomic_DNA"/>
</dbReference>
<dbReference type="Gene3D" id="1.10.1740.10">
    <property type="match status" value="1"/>
</dbReference>
<evidence type="ECO:0000259" key="6">
    <source>
        <dbReference type="Pfam" id="PF08281"/>
    </source>
</evidence>
<evidence type="ECO:0000313" key="8">
    <source>
        <dbReference type="Proteomes" id="UP000033035"/>
    </source>
</evidence>
<keyword evidence="8" id="KW-1185">Reference proteome</keyword>
<evidence type="ECO:0000256" key="3">
    <source>
        <dbReference type="ARBA" id="ARBA00023082"/>
    </source>
</evidence>